<sequence length="800" mass="88449">MSSNDSLGGSHRETPFGVDTLQQGSDIQDNESVINMTSGMTMKRDEVGGAIQQPPHTHMIPQGSIPIQGQVLVDPTTGQHYIVPQAAFYQPVQPMFYPQPTHMYYPYGQPIGPQGFVIPPNGQTHSQSHYPVQVASYQHPQRHFNTTPYRIQGYPQSVASNEDVSRRDMEERRFGKIYKRSYCNVIYAYMLNIAVKSIIQLFAIIIQQTILLLHHHHFLRVLFLQPCFLLIHMEILLHQRLLSNIVNKTTNVAVQIVNQMIQKEAGMDLGAIFLDQVLSLLVLLLLLNLLVKEVGNFRARMKILYIMEVVKLIDKLKGRHFMAVLLHGGEEHVSRLEIHLPMLRAATRAVRMDIDLSKPLLDEEKTEKPKVVPRVPGTAFTVTFDSPVEEVSLQDAARKSAQARRILSRRSGIGNVGSNAAGVDKKDTGLPPGEQTANKSYLLNKLLHGVNVSASETDAGILEVVERKDNDVISEAGTYIVAHFSSSSHAARFSKTSPPSLINPLPQALNKRISLGSTPTNRSVLAASHQTATTGSNAGNNTPFRRNDGGRFSMRGVTAGPSSPQQLPKKPPFRTGGSSSKPFVVITYMLKYFPDFVLADLSEISINFESDRGDQFVSNRSISFHVGPAAMKSPTSNLDLLRNRSQESLAQEGADQASQKVLAEYSRGVVKNLNRLSQQSSRASGKQLTGLARAVDVLSQKCKKSIELIRSQSPFLIYLEQYSLDGNQSPIPTFSEEFPDSNSVASEFSSLSLRSRPSTESSFNGQFNGSIAATSRPLRTSAYRSKVLDRNIIGKQPKSN</sequence>
<feature type="region of interest" description="Disordered" evidence="1">
    <location>
        <begin position="417"/>
        <end position="436"/>
    </location>
</feature>
<dbReference type="AlphaFoldDB" id="A0A1I7XK15"/>
<reference evidence="4" key="1">
    <citation type="submission" date="2016-11" db="UniProtKB">
        <authorList>
            <consortium name="WormBaseParasite"/>
        </authorList>
    </citation>
    <scope>IDENTIFICATION</scope>
</reference>
<feature type="region of interest" description="Disordered" evidence="1">
    <location>
        <begin position="521"/>
        <end position="577"/>
    </location>
</feature>
<feature type="transmembrane region" description="Helical" evidence="2">
    <location>
        <begin position="218"/>
        <end position="237"/>
    </location>
</feature>
<protein>
    <submittedName>
        <fullName evidence="4">SUZ domain-containing protein</fullName>
    </submittedName>
</protein>
<feature type="transmembrane region" description="Helical" evidence="2">
    <location>
        <begin position="186"/>
        <end position="206"/>
    </location>
</feature>
<evidence type="ECO:0000313" key="3">
    <source>
        <dbReference type="Proteomes" id="UP000095283"/>
    </source>
</evidence>
<evidence type="ECO:0000313" key="4">
    <source>
        <dbReference type="WBParaSite" id="Hba_18106"/>
    </source>
</evidence>
<evidence type="ECO:0000256" key="1">
    <source>
        <dbReference type="SAM" id="MobiDB-lite"/>
    </source>
</evidence>
<keyword evidence="2" id="KW-1133">Transmembrane helix</keyword>
<dbReference type="WBParaSite" id="Hba_18106">
    <property type="protein sequence ID" value="Hba_18106"/>
    <property type="gene ID" value="Hba_18106"/>
</dbReference>
<name>A0A1I7XK15_HETBA</name>
<feature type="compositionally biased region" description="Low complexity" evidence="1">
    <location>
        <begin position="531"/>
        <end position="542"/>
    </location>
</feature>
<keyword evidence="2" id="KW-0812">Transmembrane</keyword>
<proteinExistence type="predicted"/>
<organism evidence="3 4">
    <name type="scientific">Heterorhabditis bacteriophora</name>
    <name type="common">Entomopathogenic nematode worm</name>
    <dbReference type="NCBI Taxonomy" id="37862"/>
    <lineage>
        <taxon>Eukaryota</taxon>
        <taxon>Metazoa</taxon>
        <taxon>Ecdysozoa</taxon>
        <taxon>Nematoda</taxon>
        <taxon>Chromadorea</taxon>
        <taxon>Rhabditida</taxon>
        <taxon>Rhabditina</taxon>
        <taxon>Rhabditomorpha</taxon>
        <taxon>Strongyloidea</taxon>
        <taxon>Heterorhabditidae</taxon>
        <taxon>Heterorhabditis</taxon>
    </lineage>
</organism>
<dbReference type="Proteomes" id="UP000095283">
    <property type="component" value="Unplaced"/>
</dbReference>
<keyword evidence="3" id="KW-1185">Reference proteome</keyword>
<feature type="region of interest" description="Disordered" evidence="1">
    <location>
        <begin position="1"/>
        <end position="30"/>
    </location>
</feature>
<evidence type="ECO:0000256" key="2">
    <source>
        <dbReference type="SAM" id="Phobius"/>
    </source>
</evidence>
<keyword evidence="2" id="KW-0472">Membrane</keyword>
<accession>A0A1I7XK15</accession>
<feature type="transmembrane region" description="Helical" evidence="2">
    <location>
        <begin position="269"/>
        <end position="291"/>
    </location>
</feature>
<feature type="compositionally biased region" description="Polar residues" evidence="1">
    <location>
        <begin position="20"/>
        <end position="30"/>
    </location>
</feature>